<reference evidence="2" key="1">
    <citation type="journal article" date="2019" name="Int. J. Syst. Evol. Microbiol.">
        <title>The Global Catalogue of Microorganisms (GCM) 10K type strain sequencing project: providing services to taxonomists for standard genome sequencing and annotation.</title>
        <authorList>
            <consortium name="The Broad Institute Genomics Platform"/>
            <consortium name="The Broad Institute Genome Sequencing Center for Infectious Disease"/>
            <person name="Wu L."/>
            <person name="Ma J."/>
        </authorList>
    </citation>
    <scope>NUCLEOTIDE SEQUENCE [LARGE SCALE GENOMIC DNA]</scope>
    <source>
        <strain evidence="2">IBRC-M 10813</strain>
    </source>
</reference>
<dbReference type="InterPro" id="IPR041881">
    <property type="entry name" value="PqqD_sf"/>
</dbReference>
<accession>A0ABV8JFP7</accession>
<protein>
    <submittedName>
        <fullName evidence="1">PqqD family protein</fullName>
    </submittedName>
</protein>
<keyword evidence="2" id="KW-1185">Reference proteome</keyword>
<dbReference type="Proteomes" id="UP001595843">
    <property type="component" value="Unassembled WGS sequence"/>
</dbReference>
<evidence type="ECO:0000313" key="2">
    <source>
        <dbReference type="Proteomes" id="UP001595843"/>
    </source>
</evidence>
<dbReference type="InterPro" id="IPR008792">
    <property type="entry name" value="PQQD"/>
</dbReference>
<comment type="caution">
    <text evidence="1">The sequence shown here is derived from an EMBL/GenBank/DDBJ whole genome shotgun (WGS) entry which is preliminary data.</text>
</comment>
<evidence type="ECO:0000313" key="1">
    <source>
        <dbReference type="EMBL" id="MFC4076031.1"/>
    </source>
</evidence>
<proteinExistence type="predicted"/>
<dbReference type="EMBL" id="JBHSAP010000007">
    <property type="protein sequence ID" value="MFC4076031.1"/>
    <property type="molecule type" value="Genomic_DNA"/>
</dbReference>
<name>A0ABV8JFP7_9BACL</name>
<gene>
    <name evidence="1" type="ORF">ACFOUO_04330</name>
</gene>
<dbReference type="Gene3D" id="1.10.10.1150">
    <property type="entry name" value="Coenzyme PQQ synthesis protein D (PqqD)"/>
    <property type="match status" value="1"/>
</dbReference>
<sequence>MLTMKPVLKEEYRLETGSGEGLILVIPRTSWLERLSIRWLNQPDAIRVQLDDLGSFVLTYCNGKATVREIADGLEKVFGEKAKPVLPRLVQYLRIAETNSWIAMKPSTR</sequence>
<organism evidence="1 2">
    <name type="scientific">Salinithrix halophila</name>
    <dbReference type="NCBI Taxonomy" id="1485204"/>
    <lineage>
        <taxon>Bacteria</taxon>
        <taxon>Bacillati</taxon>
        <taxon>Bacillota</taxon>
        <taxon>Bacilli</taxon>
        <taxon>Bacillales</taxon>
        <taxon>Thermoactinomycetaceae</taxon>
        <taxon>Salinithrix</taxon>
    </lineage>
</organism>
<dbReference type="Pfam" id="PF05402">
    <property type="entry name" value="PqqD"/>
    <property type="match status" value="1"/>
</dbReference>